<dbReference type="InterPro" id="IPR052541">
    <property type="entry name" value="SQRD"/>
</dbReference>
<dbReference type="InterPro" id="IPR036188">
    <property type="entry name" value="FAD/NAD-bd_sf"/>
</dbReference>
<dbReference type="PANTHER" id="PTHR43755:SF1">
    <property type="entry name" value="FAD-DEPENDENT PYRIDINE NUCLEOTIDE-DISULPHIDE OXIDOREDUCTASE"/>
    <property type="match status" value="1"/>
</dbReference>
<dbReference type="SUPFAM" id="SSF55424">
    <property type="entry name" value="FAD/NAD-linked reductases, dimerisation (C-terminal) domain"/>
    <property type="match status" value="1"/>
</dbReference>
<dbReference type="FunFam" id="3.50.50.60:FF:000234">
    <property type="entry name" value="Flavocytochrome C sulfide dehydrogenase"/>
    <property type="match status" value="1"/>
</dbReference>
<dbReference type="Proteomes" id="UP000231658">
    <property type="component" value="Unassembled WGS sequence"/>
</dbReference>
<feature type="domain" description="FAD/NAD(P)-binding" evidence="4">
    <location>
        <begin position="35"/>
        <end position="148"/>
    </location>
</feature>
<dbReference type="InterPro" id="IPR049386">
    <property type="entry name" value="FCSD_central"/>
</dbReference>
<dbReference type="InterPro" id="IPR023753">
    <property type="entry name" value="FAD/NAD-binding_dom"/>
</dbReference>
<dbReference type="InterPro" id="IPR016156">
    <property type="entry name" value="FAD/NAD-linked_Rdtase_dimer_sf"/>
</dbReference>
<dbReference type="SUPFAM" id="SSF51905">
    <property type="entry name" value="FAD/NAD(P)-binding domain"/>
    <property type="match status" value="2"/>
</dbReference>
<dbReference type="InterPro" id="IPR006311">
    <property type="entry name" value="TAT_signal"/>
</dbReference>
<dbReference type="AlphaFoldDB" id="A0A1C3RJP9"/>
<organism evidence="7 8">
    <name type="scientific">Candidatus Terasakiella magnetica</name>
    <dbReference type="NCBI Taxonomy" id="1867952"/>
    <lineage>
        <taxon>Bacteria</taxon>
        <taxon>Pseudomonadati</taxon>
        <taxon>Pseudomonadota</taxon>
        <taxon>Alphaproteobacteria</taxon>
        <taxon>Rhodospirillales</taxon>
        <taxon>Terasakiellaceae</taxon>
        <taxon>Terasakiella</taxon>
    </lineage>
</organism>
<dbReference type="PANTHER" id="PTHR43755">
    <property type="match status" value="1"/>
</dbReference>
<dbReference type="EMBL" id="FLYE01000044">
    <property type="protein sequence ID" value="SCA57453.1"/>
    <property type="molecule type" value="Genomic_DNA"/>
</dbReference>
<dbReference type="InterPro" id="IPR015323">
    <property type="entry name" value="FlavoCytC_S_DH_flav-bd"/>
</dbReference>
<dbReference type="InterPro" id="IPR037092">
    <property type="entry name" value="FlavoCytC_S_DH_flav-bd_sf"/>
</dbReference>
<keyword evidence="1" id="KW-0285">Flavoprotein</keyword>
<feature type="chain" id="PRO_5008680831" evidence="3">
    <location>
        <begin position="33"/>
        <end position="434"/>
    </location>
</feature>
<dbReference type="RefSeq" id="WP_069189475.1">
    <property type="nucleotide sequence ID" value="NZ_FLYE01000044.1"/>
</dbReference>
<dbReference type="Pfam" id="PF09242">
    <property type="entry name" value="FCSD-flav_bind"/>
    <property type="match status" value="1"/>
</dbReference>
<feature type="domain" description="Sulfide dehydrogenase [flavocytochrome c] flavoprotein chain central" evidence="6">
    <location>
        <begin position="167"/>
        <end position="287"/>
    </location>
</feature>
<keyword evidence="3" id="KW-0732">Signal</keyword>
<evidence type="ECO:0000259" key="4">
    <source>
        <dbReference type="Pfam" id="PF07992"/>
    </source>
</evidence>
<evidence type="ECO:0000256" key="1">
    <source>
        <dbReference type="ARBA" id="ARBA00022630"/>
    </source>
</evidence>
<accession>A0A1C3RJP9</accession>
<evidence type="ECO:0000256" key="2">
    <source>
        <dbReference type="ARBA" id="ARBA00022827"/>
    </source>
</evidence>
<dbReference type="GO" id="GO:0070225">
    <property type="term" value="F:sulfide dehydrogenase activity"/>
    <property type="evidence" value="ECO:0007669"/>
    <property type="project" value="UniProtKB-EC"/>
</dbReference>
<sequence>MTKFNRRSFLQLTGAAAVTGAAVMSAPSIARAAGKKVVIVGGGPAGATVANYLRMMDMSIEVTLIEADKNYFTCFMSNEVLGGKRSMDGIKQGYMGLEKAGVKVVHDMVTGIDGAKKKVMTKGGQTFEYDRCVVAPGVDFKFDKYDGLDANVAETKIPHAWKAGPQTALLRKQLEEMKDGGTFTMVAPPNPFRCPPGPYERVSLIANYFKKEKPKSKILIIDHKDKFSKQGLFTQAWKKFYGYGTDNSMIEWIKGSDAGQIEGVDVAGMAVKTDFEEYKGDVINFIPAQKAGPIAFAAGLTDASGWCPVDKVTFESKQVPGIHVLGDAAIATKMPKSGYAANSQGKVTAAAIAAALNGKTVGVPSYVNTCYSIAADDWAFSVAAVYKYDKEKDIIAGVKGAGGLSPMDASAEDRKREVAYAHSWYDNICKDIWG</sequence>
<dbReference type="Pfam" id="PF07992">
    <property type="entry name" value="Pyr_redox_2"/>
    <property type="match status" value="1"/>
</dbReference>
<reference evidence="7 8" key="1">
    <citation type="submission" date="2016-07" db="EMBL/GenBank/DDBJ databases">
        <authorList>
            <person name="Lefevre C.T."/>
        </authorList>
    </citation>
    <scope>NUCLEOTIDE SEQUENCE [LARGE SCALE GENOMIC DNA]</scope>
    <source>
        <strain evidence="7">PR1</strain>
    </source>
</reference>
<dbReference type="Gene3D" id="3.50.50.60">
    <property type="entry name" value="FAD/NAD(P)-binding domain"/>
    <property type="match status" value="2"/>
</dbReference>
<evidence type="ECO:0000259" key="5">
    <source>
        <dbReference type="Pfam" id="PF09242"/>
    </source>
</evidence>
<evidence type="ECO:0000313" key="7">
    <source>
        <dbReference type="EMBL" id="SCA57453.1"/>
    </source>
</evidence>
<dbReference type="EC" id="1.8.2.3" evidence="7"/>
<dbReference type="GO" id="GO:0050660">
    <property type="term" value="F:flavin adenine dinucleotide binding"/>
    <property type="evidence" value="ECO:0007669"/>
    <property type="project" value="InterPro"/>
</dbReference>
<evidence type="ECO:0000256" key="3">
    <source>
        <dbReference type="SAM" id="SignalP"/>
    </source>
</evidence>
<evidence type="ECO:0000313" key="8">
    <source>
        <dbReference type="Proteomes" id="UP000231658"/>
    </source>
</evidence>
<evidence type="ECO:0000259" key="6">
    <source>
        <dbReference type="Pfam" id="PF21706"/>
    </source>
</evidence>
<dbReference type="OrthoDB" id="9802771at2"/>
<proteinExistence type="predicted"/>
<dbReference type="STRING" id="1867952.MTBPR1_50209"/>
<keyword evidence="2" id="KW-0274">FAD</keyword>
<feature type="domain" description="Flavocytochrome c sulphide dehydrogenase flavin-binding" evidence="5">
    <location>
        <begin position="364"/>
        <end position="433"/>
    </location>
</feature>
<keyword evidence="7" id="KW-0560">Oxidoreductase</keyword>
<keyword evidence="8" id="KW-1185">Reference proteome</keyword>
<name>A0A1C3RJP9_9PROT</name>
<feature type="signal peptide" evidence="3">
    <location>
        <begin position="1"/>
        <end position="32"/>
    </location>
</feature>
<protein>
    <submittedName>
        <fullName evidence="7">Sulfide dehydrogenase (Flavocytochrome c) flavoprotein chain</fullName>
        <ecNumber evidence="7">1.8.2.3</ecNumber>
    </submittedName>
</protein>
<dbReference type="PROSITE" id="PS51318">
    <property type="entry name" value="TAT"/>
    <property type="match status" value="1"/>
</dbReference>
<gene>
    <name evidence="7" type="primary">fccB</name>
    <name evidence="7" type="ORF">MTBPR1_50209</name>
</gene>
<dbReference type="Gene3D" id="3.90.760.10">
    <property type="entry name" value="Flavocytochrome c sulphide dehydrogenase, flavin-binding domain"/>
    <property type="match status" value="1"/>
</dbReference>
<dbReference type="Pfam" id="PF21706">
    <property type="entry name" value="FCSD_central"/>
    <property type="match status" value="1"/>
</dbReference>